<organism evidence="4 5">
    <name type="scientific">Euzebya pacifica</name>
    <dbReference type="NCBI Taxonomy" id="1608957"/>
    <lineage>
        <taxon>Bacteria</taxon>
        <taxon>Bacillati</taxon>
        <taxon>Actinomycetota</taxon>
        <taxon>Nitriliruptoria</taxon>
        <taxon>Euzebyales</taxon>
    </lineage>
</organism>
<evidence type="ECO:0000313" key="5">
    <source>
        <dbReference type="Proteomes" id="UP000264006"/>
    </source>
</evidence>
<dbReference type="SUPFAM" id="SSF54593">
    <property type="entry name" value="Glyoxalase/Bleomycin resistance protein/Dihydroxybiphenyl dioxygenase"/>
    <property type="match status" value="1"/>
</dbReference>
<keyword evidence="2" id="KW-0479">Metal-binding</keyword>
<dbReference type="AlphaFoldDB" id="A0A346Y1R2"/>
<dbReference type="OrthoDB" id="9788468at2"/>
<protein>
    <submittedName>
        <fullName evidence="4">Methylmalonyl-CoA epimerase</fullName>
    </submittedName>
</protein>
<dbReference type="CDD" id="cd07249">
    <property type="entry name" value="MMCE"/>
    <property type="match status" value="1"/>
</dbReference>
<dbReference type="EMBL" id="CP031165">
    <property type="protein sequence ID" value="AXV08409.1"/>
    <property type="molecule type" value="Genomic_DNA"/>
</dbReference>
<evidence type="ECO:0000256" key="2">
    <source>
        <dbReference type="ARBA" id="ARBA00022723"/>
    </source>
</evidence>
<comment type="similarity">
    <text evidence="1">Belongs to the methylmalonyl-CoA epimerase family.</text>
</comment>
<gene>
    <name evidence="4" type="ORF">DVS28_a3736</name>
</gene>
<dbReference type="NCBIfam" id="TIGR03081">
    <property type="entry name" value="metmalonyl_epim"/>
    <property type="match status" value="1"/>
</dbReference>
<dbReference type="Proteomes" id="UP000264006">
    <property type="component" value="Chromosome"/>
</dbReference>
<sequence length="153" mass="16678">MKLQRIDHVGYAVEDLEAAIAFHERLYGAEVAHRETIETDGVAEALLAIGPSFIQLLTPTRDDSPVAKFLERNGEGVHHIGYGVADIEATFKELQDIGVRLVEDHPRPGSRGCTVAFLHPKHAMGVLVELVEDPTLEGRPYDPPGAASAHPRT</sequence>
<dbReference type="InterPro" id="IPR037523">
    <property type="entry name" value="VOC_core"/>
</dbReference>
<dbReference type="GO" id="GO:0004493">
    <property type="term" value="F:methylmalonyl-CoA epimerase activity"/>
    <property type="evidence" value="ECO:0007669"/>
    <property type="project" value="TreeGrafter"/>
</dbReference>
<dbReference type="Pfam" id="PF13669">
    <property type="entry name" value="Glyoxalase_4"/>
    <property type="match status" value="1"/>
</dbReference>
<dbReference type="InterPro" id="IPR029068">
    <property type="entry name" value="Glyas_Bleomycin-R_OHBP_Dase"/>
</dbReference>
<evidence type="ECO:0000256" key="1">
    <source>
        <dbReference type="ARBA" id="ARBA00009308"/>
    </source>
</evidence>
<dbReference type="PANTHER" id="PTHR43048:SF3">
    <property type="entry name" value="METHYLMALONYL-COA EPIMERASE, MITOCHONDRIAL"/>
    <property type="match status" value="1"/>
</dbReference>
<feature type="domain" description="VOC" evidence="3">
    <location>
        <begin position="5"/>
        <end position="133"/>
    </location>
</feature>
<dbReference type="PROSITE" id="PS51819">
    <property type="entry name" value="VOC"/>
    <property type="match status" value="1"/>
</dbReference>
<dbReference type="InterPro" id="IPR017515">
    <property type="entry name" value="MeMalonyl-CoA_epimerase"/>
</dbReference>
<evidence type="ECO:0000313" key="4">
    <source>
        <dbReference type="EMBL" id="AXV08409.1"/>
    </source>
</evidence>
<reference evidence="4 5" key="1">
    <citation type="submission" date="2018-09" db="EMBL/GenBank/DDBJ databases">
        <title>Complete genome sequence of Euzebya sp. DY32-46 isolated from seawater of Pacific Ocean.</title>
        <authorList>
            <person name="Xu L."/>
            <person name="Wu Y.-H."/>
            <person name="Xu X.-W."/>
        </authorList>
    </citation>
    <scope>NUCLEOTIDE SEQUENCE [LARGE SCALE GENOMIC DNA]</scope>
    <source>
        <strain evidence="4 5">DY32-46</strain>
    </source>
</reference>
<accession>A0A346Y1R2</accession>
<dbReference type="RefSeq" id="WP_114592756.1">
    <property type="nucleotide sequence ID" value="NZ_CP031165.1"/>
</dbReference>
<name>A0A346Y1R2_9ACTN</name>
<dbReference type="GO" id="GO:0046872">
    <property type="term" value="F:metal ion binding"/>
    <property type="evidence" value="ECO:0007669"/>
    <property type="project" value="UniProtKB-KW"/>
</dbReference>
<dbReference type="PANTHER" id="PTHR43048">
    <property type="entry name" value="METHYLMALONYL-COA EPIMERASE"/>
    <property type="match status" value="1"/>
</dbReference>
<dbReference type="InterPro" id="IPR051785">
    <property type="entry name" value="MMCE/EMCE_epimerase"/>
</dbReference>
<dbReference type="Gene3D" id="3.10.180.10">
    <property type="entry name" value="2,3-Dihydroxybiphenyl 1,2-Dioxygenase, domain 1"/>
    <property type="match status" value="1"/>
</dbReference>
<proteinExistence type="inferred from homology"/>
<evidence type="ECO:0000259" key="3">
    <source>
        <dbReference type="PROSITE" id="PS51819"/>
    </source>
</evidence>
<keyword evidence="5" id="KW-1185">Reference proteome</keyword>
<dbReference type="KEGG" id="euz:DVS28_a3736"/>
<dbReference type="GO" id="GO:0046491">
    <property type="term" value="P:L-methylmalonyl-CoA metabolic process"/>
    <property type="evidence" value="ECO:0007669"/>
    <property type="project" value="TreeGrafter"/>
</dbReference>